<evidence type="ECO:0000256" key="2">
    <source>
        <dbReference type="ARBA" id="ARBA00022618"/>
    </source>
</evidence>
<evidence type="ECO:0000256" key="3">
    <source>
        <dbReference type="ARBA" id="ARBA00023043"/>
    </source>
</evidence>
<dbReference type="GO" id="GO:0051301">
    <property type="term" value="P:cell division"/>
    <property type="evidence" value="ECO:0007669"/>
    <property type="project" value="UniProtKB-KW"/>
</dbReference>
<feature type="domain" description="ANKLE2 third alpha/beta" evidence="6">
    <location>
        <begin position="279"/>
        <end position="389"/>
    </location>
</feature>
<dbReference type="FunCoup" id="A0A6J2XEQ9">
    <property type="interactions" value="2768"/>
</dbReference>
<dbReference type="RefSeq" id="XP_030749828.1">
    <property type="nucleotide sequence ID" value="XM_030893968.1"/>
</dbReference>
<evidence type="ECO:0000313" key="8">
    <source>
        <dbReference type="RefSeq" id="XP_030749828.1"/>
    </source>
</evidence>
<keyword evidence="3" id="KW-0040">ANK repeat</keyword>
<dbReference type="InParanoid" id="A0A6J2XEQ9"/>
<dbReference type="InterPro" id="IPR002110">
    <property type="entry name" value="Ankyrin_rpt"/>
</dbReference>
<evidence type="ECO:0000256" key="5">
    <source>
        <dbReference type="SAM" id="MobiDB-lite"/>
    </source>
</evidence>
<comment type="similarity">
    <text evidence="1">Belongs to the ANKLE2 family.</text>
</comment>
<feature type="region of interest" description="Disordered" evidence="5">
    <location>
        <begin position="691"/>
        <end position="733"/>
    </location>
</feature>
<proteinExistence type="inferred from homology"/>
<dbReference type="GO" id="GO:0005783">
    <property type="term" value="C:endoplasmic reticulum"/>
    <property type="evidence" value="ECO:0007669"/>
    <property type="project" value="TreeGrafter"/>
</dbReference>
<dbReference type="Pfam" id="PF12796">
    <property type="entry name" value="Ank_2"/>
    <property type="match status" value="1"/>
</dbReference>
<dbReference type="GeneID" id="115877701"/>
<protein>
    <submittedName>
        <fullName evidence="8">Ankyrin repeat and LEM domain-containing protein 2 isoform X1</fullName>
    </submittedName>
</protein>
<evidence type="ECO:0000256" key="1">
    <source>
        <dbReference type="ARBA" id="ARBA00007597"/>
    </source>
</evidence>
<reference evidence="8" key="1">
    <citation type="submission" date="2025-08" db="UniProtKB">
        <authorList>
            <consortium name="RefSeq"/>
        </authorList>
    </citation>
    <scope>IDENTIFICATION</scope>
    <source>
        <tissue evidence="8">Gonads</tissue>
    </source>
</reference>
<keyword evidence="7" id="KW-1185">Reference proteome</keyword>
<dbReference type="KEGG" id="soy:115877701"/>
<dbReference type="SUPFAM" id="SSF48403">
    <property type="entry name" value="Ankyrin repeat"/>
    <property type="match status" value="1"/>
</dbReference>
<dbReference type="Pfam" id="PF24567">
    <property type="entry name" value="ANKLE2_3rd"/>
    <property type="match status" value="1"/>
</dbReference>
<evidence type="ECO:0000256" key="4">
    <source>
        <dbReference type="ARBA" id="ARBA00023306"/>
    </source>
</evidence>
<keyword evidence="2" id="KW-0132">Cell division</keyword>
<dbReference type="PANTHER" id="PTHR12349:SF4">
    <property type="entry name" value="ANKYRIN REPEAT AND LEM DOMAIN-CONTAINING PROTEIN 2"/>
    <property type="match status" value="1"/>
</dbReference>
<organism evidence="7 8">
    <name type="scientific">Sitophilus oryzae</name>
    <name type="common">Rice weevil</name>
    <name type="synonym">Curculio oryzae</name>
    <dbReference type="NCBI Taxonomy" id="7048"/>
    <lineage>
        <taxon>Eukaryota</taxon>
        <taxon>Metazoa</taxon>
        <taxon>Ecdysozoa</taxon>
        <taxon>Arthropoda</taxon>
        <taxon>Hexapoda</taxon>
        <taxon>Insecta</taxon>
        <taxon>Pterygota</taxon>
        <taxon>Neoptera</taxon>
        <taxon>Endopterygota</taxon>
        <taxon>Coleoptera</taxon>
        <taxon>Polyphaga</taxon>
        <taxon>Cucujiformia</taxon>
        <taxon>Curculionidae</taxon>
        <taxon>Dryophthorinae</taxon>
        <taxon>Sitophilus</taxon>
    </lineage>
</organism>
<name>A0A6J2XEQ9_SITOR</name>
<dbReference type="Proteomes" id="UP000504635">
    <property type="component" value="Unplaced"/>
</dbReference>
<feature type="region of interest" description="Disordered" evidence="5">
    <location>
        <begin position="84"/>
        <end position="110"/>
    </location>
</feature>
<dbReference type="CTD" id="23141"/>
<keyword evidence="4" id="KW-0131">Cell cycle</keyword>
<accession>A0A6J2XEQ9</accession>
<evidence type="ECO:0000259" key="6">
    <source>
        <dbReference type="Pfam" id="PF24567"/>
    </source>
</evidence>
<gene>
    <name evidence="8" type="primary">LOC115877701</name>
</gene>
<dbReference type="SMART" id="SM00248">
    <property type="entry name" value="ANK"/>
    <property type="match status" value="2"/>
</dbReference>
<dbReference type="AlphaFoldDB" id="A0A6J2XEQ9"/>
<dbReference type="OrthoDB" id="7446186at2759"/>
<dbReference type="Gene3D" id="1.25.40.20">
    <property type="entry name" value="Ankyrin repeat-containing domain"/>
    <property type="match status" value="1"/>
</dbReference>
<feature type="compositionally biased region" description="Basic and acidic residues" evidence="5">
    <location>
        <begin position="720"/>
        <end position="733"/>
    </location>
</feature>
<sequence>MDTDGDASVNNIDKSESKTKANTVYFGVFIPYDNSKQPNVFEDKDAALKIAKKFKKSRFKAFQFYHEAVEFSYNGAEHPNNTVSIDGIEGEKKENSSAGEKASPFRTPRPQELIEFRNKIEHGNLISIQEMIEYNPRYLVSSGDTPSILQEGARLNALHVAAKERNAAVVELILNTISNPDFIKKLYGDDNQENAEQRCKMLLDLYLNTPTKGANDTPLHMASKWGAEKVVEVLLSYPECDKTRRNKFNFLAEEVACERTCRVPYGVKERIQKLLCDNYYVPVLRTEDNSMPPLVGEPFSPSSPPTLNKDPLSPRLEIHAYAGPMERKEAESFRKVWKTPPRSLNLNSPLGKKTLSDNLSSIRLKDPEKGLERIGNQLANNYNVSWKEYWEFLDCFIDISSDEGLNILEKHLQNKMHEYQEAFEVFSPLPHKCDSIVSPITSLCNAFSACRIEDTPPIDTKQTCHPLVYVDKACQVFACRVVSNVSSVLSSTECAYVGIARNSETDVKLLELLMSSYMEDERFTEWVNFQKVHSRLANLVARKLIDSSSKDCKRLQFVSKLDGFLENIVKRSDYFSSDDEGPHGKEAINKPTVYRKQVVCLWSRIKNELDSGQIYSDSQVEEPQIVNAWDLFDACNCIFHPKKPKRNNLSRNSSLKNHSKSRKYHLQGISKKLTFGDDSLNSSNVSDTNGDIGLGFSDSSKSDTEDEFFTPPSSPSKLNADSDSKEEYSDAESPKLEVFLEGAHPTKTDCAVYNALQFAKCKIDEKTNPLVYKWNHSISLYSAAERESWPIPHKPTSHLLDQDEPQSPLAHKPSWLRVTGTNSPKAAIKSYSYHH</sequence>
<dbReference type="InterPro" id="IPR056237">
    <property type="entry name" value="ANKLE2_3rd"/>
</dbReference>
<dbReference type="GO" id="GO:0051721">
    <property type="term" value="F:protein phosphatase 2A binding"/>
    <property type="evidence" value="ECO:0007669"/>
    <property type="project" value="TreeGrafter"/>
</dbReference>
<dbReference type="PANTHER" id="PTHR12349">
    <property type="entry name" value="ANKYRIN REPEAT AND LEM DOMAIN-CONTAINING PROTEIN 2"/>
    <property type="match status" value="1"/>
</dbReference>
<evidence type="ECO:0000313" key="7">
    <source>
        <dbReference type="Proteomes" id="UP000504635"/>
    </source>
</evidence>
<dbReference type="InterPro" id="IPR036770">
    <property type="entry name" value="Ankyrin_rpt-contain_sf"/>
</dbReference>